<evidence type="ECO:0000313" key="2">
    <source>
        <dbReference type="EMBL" id="TFU27692.1"/>
    </source>
</evidence>
<proteinExistence type="predicted"/>
<gene>
    <name evidence="2" type="ORF">E0687_00470</name>
</gene>
<dbReference type="Pfam" id="PF12697">
    <property type="entry name" value="Abhydrolase_6"/>
    <property type="match status" value="1"/>
</dbReference>
<dbReference type="AlphaFoldDB" id="A0A4Y9FFM0"/>
<dbReference type="InterPro" id="IPR029058">
    <property type="entry name" value="AB_hydrolase_fold"/>
</dbReference>
<evidence type="ECO:0000259" key="1">
    <source>
        <dbReference type="Pfam" id="PF12697"/>
    </source>
</evidence>
<evidence type="ECO:0000313" key="3">
    <source>
        <dbReference type="Proteomes" id="UP000297668"/>
    </source>
</evidence>
<dbReference type="SUPFAM" id="SSF53474">
    <property type="entry name" value="alpha/beta-Hydrolases"/>
    <property type="match status" value="1"/>
</dbReference>
<reference evidence="2 3" key="1">
    <citation type="submission" date="2019-03" db="EMBL/GenBank/DDBJ databases">
        <title>Thermus tengchongensis species for the arsenic transformation mechanism.</title>
        <authorList>
            <person name="Yuan G.C."/>
        </authorList>
    </citation>
    <scope>NUCLEOTIDE SEQUENCE [LARGE SCALE GENOMIC DNA]</scope>
    <source>
        <strain evidence="2 3">15W</strain>
    </source>
</reference>
<dbReference type="Gene3D" id="3.40.50.1820">
    <property type="entry name" value="alpha/beta hydrolase"/>
    <property type="match status" value="1"/>
</dbReference>
<comment type="caution">
    <text evidence="2">The sequence shown here is derived from an EMBL/GenBank/DDBJ whole genome shotgun (WGS) entry which is preliminary data.</text>
</comment>
<dbReference type="InterPro" id="IPR000073">
    <property type="entry name" value="AB_hydrolase_1"/>
</dbReference>
<organism evidence="2 3">
    <name type="scientific">Thermus tengchongensis</name>
    <dbReference type="NCBI Taxonomy" id="1214928"/>
    <lineage>
        <taxon>Bacteria</taxon>
        <taxon>Thermotogati</taxon>
        <taxon>Deinococcota</taxon>
        <taxon>Deinococci</taxon>
        <taxon>Thermales</taxon>
        <taxon>Thermaceae</taxon>
        <taxon>Thermus</taxon>
    </lineage>
</organism>
<sequence>MNPLLLHGFTSHSLLALGPLPEVLRKAGFGVSQPTLPGHGTRPEDLLRVRWRDWLEAAQGTYPKLPEPKGMIGLSMGALLALMRRTPEVLPRVQAPALVVEAGRDRVVAPAGVRGYFAILKYPVVACATTGAPKKP</sequence>
<name>A0A4Y9FFM0_9DEIN</name>
<keyword evidence="2" id="KW-0378">Hydrolase</keyword>
<dbReference type="EMBL" id="SJZF01000001">
    <property type="protein sequence ID" value="TFU27692.1"/>
    <property type="molecule type" value="Genomic_DNA"/>
</dbReference>
<accession>A0A4Y9FFM0</accession>
<protein>
    <submittedName>
        <fullName evidence="2">Alpha/beta fold hydrolase</fullName>
    </submittedName>
</protein>
<dbReference type="GO" id="GO:0016787">
    <property type="term" value="F:hydrolase activity"/>
    <property type="evidence" value="ECO:0007669"/>
    <property type="project" value="UniProtKB-KW"/>
</dbReference>
<dbReference type="Proteomes" id="UP000297668">
    <property type="component" value="Unassembled WGS sequence"/>
</dbReference>
<feature type="domain" description="AB hydrolase-1" evidence="1">
    <location>
        <begin position="4"/>
        <end position="112"/>
    </location>
</feature>